<keyword evidence="2" id="KW-0805">Transcription regulation</keyword>
<dbReference type="InterPro" id="IPR058163">
    <property type="entry name" value="LysR-type_TF_proteobact-type"/>
</dbReference>
<dbReference type="AlphaFoldDB" id="A0A5C4N9H8"/>
<sequence>MDRPQIPLNALRAFESAARHLSLTRAAVELCVTQAAISHQIKSLEERLGVNLFRRVPRGLVLTDEGAALVPVLTTAFDRMSDTLDRFMDGRFHETLHVGVVGTFAVGWLMPRLRAFEALHPSVDLRIYTNNNRVDLAGEGLDLAIRFGDGSWRATVAERLFSAPMSPLCRPEVAHVLASPQHLEGQALLRSYRADEWPRWFEAAQAPCPPLRGPMFDTSLALAEMAAAGHGVALLPVRLFATYLENGRLARPFEAEVETGSYWLTRLHSREPSPAMRAFREWLVDAARAADERPDLLRENALSATDQSL</sequence>
<dbReference type="InterPro" id="IPR005119">
    <property type="entry name" value="LysR_subst-bd"/>
</dbReference>
<evidence type="ECO:0000313" key="7">
    <source>
        <dbReference type="EMBL" id="TNC66605.1"/>
    </source>
</evidence>
<dbReference type="GO" id="GO:0003700">
    <property type="term" value="F:DNA-binding transcription factor activity"/>
    <property type="evidence" value="ECO:0007669"/>
    <property type="project" value="InterPro"/>
</dbReference>
<comment type="caution">
    <text evidence="7">The sequence shown here is derived from an EMBL/GenBank/DDBJ whole genome shotgun (WGS) entry which is preliminary data.</text>
</comment>
<dbReference type="PANTHER" id="PTHR30537">
    <property type="entry name" value="HTH-TYPE TRANSCRIPTIONAL REGULATOR"/>
    <property type="match status" value="1"/>
</dbReference>
<dbReference type="Gene3D" id="3.40.190.10">
    <property type="entry name" value="Periplasmic binding protein-like II"/>
    <property type="match status" value="2"/>
</dbReference>
<dbReference type="OrthoDB" id="9813056at2"/>
<dbReference type="Pfam" id="PF00126">
    <property type="entry name" value="HTH_1"/>
    <property type="match status" value="1"/>
</dbReference>
<keyword evidence="3" id="KW-0238">DNA-binding</keyword>
<name>A0A5C4N9H8_9RHOB</name>
<feature type="domain" description="HTH lysR-type" evidence="6">
    <location>
        <begin position="6"/>
        <end position="63"/>
    </location>
</feature>
<dbReference type="Pfam" id="PF03466">
    <property type="entry name" value="LysR_substrate"/>
    <property type="match status" value="1"/>
</dbReference>
<gene>
    <name evidence="7" type="ORF">FHG71_16135</name>
</gene>
<comment type="similarity">
    <text evidence="1">Belongs to the LysR transcriptional regulatory family.</text>
</comment>
<dbReference type="InterPro" id="IPR000847">
    <property type="entry name" value="LysR_HTH_N"/>
</dbReference>
<proteinExistence type="inferred from homology"/>
<reference evidence="7 8" key="1">
    <citation type="submission" date="2019-06" db="EMBL/GenBank/DDBJ databases">
        <authorList>
            <person name="Jiang L."/>
        </authorList>
    </citation>
    <scope>NUCLEOTIDE SEQUENCE [LARGE SCALE GENOMIC DNA]</scope>
    <source>
        <strain evidence="7 8">YIM 48858</strain>
    </source>
</reference>
<protein>
    <submittedName>
        <fullName evidence="7">LysR family transcriptional regulator</fullName>
    </submittedName>
</protein>
<dbReference type="RefSeq" id="WP_139082733.1">
    <property type="nucleotide sequence ID" value="NZ_VDFV01000031.1"/>
</dbReference>
<dbReference type="PRINTS" id="PR00039">
    <property type="entry name" value="HTHLYSR"/>
</dbReference>
<dbReference type="SUPFAM" id="SSF53850">
    <property type="entry name" value="Periplasmic binding protein-like II"/>
    <property type="match status" value="1"/>
</dbReference>
<dbReference type="InterPro" id="IPR036390">
    <property type="entry name" value="WH_DNA-bd_sf"/>
</dbReference>
<dbReference type="FunFam" id="1.10.10.10:FF:000038">
    <property type="entry name" value="Glycine cleavage system transcriptional activator"/>
    <property type="match status" value="1"/>
</dbReference>
<accession>A0A5C4N9H8</accession>
<evidence type="ECO:0000313" key="8">
    <source>
        <dbReference type="Proteomes" id="UP000305709"/>
    </source>
</evidence>
<evidence type="ECO:0000259" key="6">
    <source>
        <dbReference type="PROSITE" id="PS50931"/>
    </source>
</evidence>
<dbReference type="GO" id="GO:0006351">
    <property type="term" value="P:DNA-templated transcription"/>
    <property type="evidence" value="ECO:0007669"/>
    <property type="project" value="TreeGrafter"/>
</dbReference>
<evidence type="ECO:0000256" key="1">
    <source>
        <dbReference type="ARBA" id="ARBA00009437"/>
    </source>
</evidence>
<dbReference type="Proteomes" id="UP000305709">
    <property type="component" value="Unassembled WGS sequence"/>
</dbReference>
<dbReference type="PANTHER" id="PTHR30537:SF70">
    <property type="entry name" value="HTH-TYPE TRANSCRIPTIONAL ACTIVATOR AMPR"/>
    <property type="match status" value="1"/>
</dbReference>
<evidence type="ECO:0000256" key="4">
    <source>
        <dbReference type="ARBA" id="ARBA00023159"/>
    </source>
</evidence>
<organism evidence="7 8">
    <name type="scientific">Rubellimicrobium roseum</name>
    <dbReference type="NCBI Taxonomy" id="687525"/>
    <lineage>
        <taxon>Bacteria</taxon>
        <taxon>Pseudomonadati</taxon>
        <taxon>Pseudomonadota</taxon>
        <taxon>Alphaproteobacteria</taxon>
        <taxon>Rhodobacterales</taxon>
        <taxon>Roseobacteraceae</taxon>
        <taxon>Rubellimicrobium</taxon>
    </lineage>
</organism>
<dbReference type="Gene3D" id="1.10.10.10">
    <property type="entry name" value="Winged helix-like DNA-binding domain superfamily/Winged helix DNA-binding domain"/>
    <property type="match status" value="1"/>
</dbReference>
<dbReference type="EMBL" id="VDFV01000031">
    <property type="protein sequence ID" value="TNC66605.1"/>
    <property type="molecule type" value="Genomic_DNA"/>
</dbReference>
<evidence type="ECO:0000256" key="2">
    <source>
        <dbReference type="ARBA" id="ARBA00023015"/>
    </source>
</evidence>
<dbReference type="SUPFAM" id="SSF46785">
    <property type="entry name" value="Winged helix' DNA-binding domain"/>
    <property type="match status" value="1"/>
</dbReference>
<keyword evidence="8" id="KW-1185">Reference proteome</keyword>
<keyword evidence="4" id="KW-0010">Activator</keyword>
<dbReference type="InterPro" id="IPR036388">
    <property type="entry name" value="WH-like_DNA-bd_sf"/>
</dbReference>
<dbReference type="PROSITE" id="PS50931">
    <property type="entry name" value="HTH_LYSR"/>
    <property type="match status" value="1"/>
</dbReference>
<dbReference type="GO" id="GO:0043565">
    <property type="term" value="F:sequence-specific DNA binding"/>
    <property type="evidence" value="ECO:0007669"/>
    <property type="project" value="TreeGrafter"/>
</dbReference>
<evidence type="ECO:0000256" key="5">
    <source>
        <dbReference type="ARBA" id="ARBA00023163"/>
    </source>
</evidence>
<evidence type="ECO:0000256" key="3">
    <source>
        <dbReference type="ARBA" id="ARBA00023125"/>
    </source>
</evidence>
<keyword evidence="5" id="KW-0804">Transcription</keyword>